<keyword evidence="2 5" id="KW-0489">Methyltransferase</keyword>
<comment type="subcellular location">
    <subcellularLocation>
        <location evidence="5">Cytoplasm</location>
    </subcellularLocation>
</comment>
<dbReference type="InterPro" id="IPR002877">
    <property type="entry name" value="RNA_MeTrfase_FtsJ_dom"/>
</dbReference>
<sequence>MSRKDEYYNKAKQQGYRARSAYKLQQLDETAGLLGEGRTVVDLGAAPGGWLQVAAERVGERGTVVGVDRQRIDPLSDPEPAVEYVRGDMTDESTKDQIRDVVGGADGGRGGPVDVVVSDMAPNMTGEYDLDHARSVHLVRQAFEVATDLLDSGGDFAAKVFDGQDLDDLIADIEPEFEYVREVRPDASRDSSSELYLVAKHRLTAPVREGDVVEVTIEDIGEEGDGIAKVEGFTVFVSGVEEGETLDVRVGDVKPRYAFAQPAE</sequence>
<evidence type="ECO:0000256" key="2">
    <source>
        <dbReference type="ARBA" id="ARBA00022603"/>
    </source>
</evidence>
<comment type="similarity">
    <text evidence="5">Belongs to the class I-like SAM-binding methyltransferase superfamily. RNA methyltransferase RlmE family.</text>
</comment>
<dbReference type="InterPro" id="IPR029063">
    <property type="entry name" value="SAM-dependent_MTases_sf"/>
</dbReference>
<keyword evidence="4 5" id="KW-0949">S-adenosyl-L-methionine</keyword>
<dbReference type="PROSITE" id="PS50926">
    <property type="entry name" value="TRAM"/>
    <property type="match status" value="1"/>
</dbReference>
<dbReference type="HAMAP" id="MF_01547">
    <property type="entry name" value="RNA_methyltr_E"/>
    <property type="match status" value="1"/>
</dbReference>
<dbReference type="SUPFAM" id="SSF50249">
    <property type="entry name" value="Nucleic acid-binding proteins"/>
    <property type="match status" value="1"/>
</dbReference>
<feature type="active site" description="Proton acceptor" evidence="5">
    <location>
        <position position="159"/>
    </location>
</feature>
<dbReference type="Proteomes" id="UP000766550">
    <property type="component" value="Unassembled WGS sequence"/>
</dbReference>
<evidence type="ECO:0000259" key="6">
    <source>
        <dbReference type="PROSITE" id="PS50926"/>
    </source>
</evidence>
<dbReference type="Pfam" id="PF01938">
    <property type="entry name" value="TRAM"/>
    <property type="match status" value="1"/>
</dbReference>
<evidence type="ECO:0000256" key="3">
    <source>
        <dbReference type="ARBA" id="ARBA00022679"/>
    </source>
</evidence>
<dbReference type="Gene3D" id="2.40.50.140">
    <property type="entry name" value="Nucleic acid-binding proteins"/>
    <property type="match status" value="1"/>
</dbReference>
<dbReference type="Pfam" id="PF01728">
    <property type="entry name" value="FtsJ"/>
    <property type="match status" value="1"/>
</dbReference>
<comment type="catalytic activity">
    <reaction evidence="5">
        <text>uridine(2552) in 23S rRNA + S-adenosyl-L-methionine = 2'-O-methyluridine(2552) in 23S rRNA + S-adenosyl-L-homocysteine + H(+)</text>
        <dbReference type="Rhea" id="RHEA:42720"/>
        <dbReference type="Rhea" id="RHEA-COMP:10202"/>
        <dbReference type="Rhea" id="RHEA-COMP:10203"/>
        <dbReference type="ChEBI" id="CHEBI:15378"/>
        <dbReference type="ChEBI" id="CHEBI:57856"/>
        <dbReference type="ChEBI" id="CHEBI:59789"/>
        <dbReference type="ChEBI" id="CHEBI:65315"/>
        <dbReference type="ChEBI" id="CHEBI:74478"/>
        <dbReference type="EC" id="2.1.1.166"/>
    </reaction>
</comment>
<dbReference type="RefSeq" id="WP_162318367.1">
    <property type="nucleotide sequence ID" value="NZ_JAHQXF010000002.1"/>
</dbReference>
<evidence type="ECO:0000256" key="4">
    <source>
        <dbReference type="ARBA" id="ARBA00022691"/>
    </source>
</evidence>
<keyword evidence="1 5" id="KW-0698">rRNA processing</keyword>
<proteinExistence type="inferred from homology"/>
<dbReference type="InterPro" id="IPR002792">
    <property type="entry name" value="TRAM_dom"/>
</dbReference>
<keyword evidence="3 5" id="KW-0808">Transferase</keyword>
<protein>
    <recommendedName>
        <fullName evidence="5">Ribosomal RNA large subunit methyltransferase E</fullName>
        <ecNumber evidence="5">2.1.1.166</ecNumber>
    </recommendedName>
    <alternativeName>
        <fullName evidence="5">23S rRNA Um2552 methyltransferase</fullName>
    </alternativeName>
    <alternativeName>
        <fullName evidence="5">rRNA (uridine-2'-O-)-methyltransferase</fullName>
    </alternativeName>
</protein>
<evidence type="ECO:0000313" key="8">
    <source>
        <dbReference type="Proteomes" id="UP000766550"/>
    </source>
</evidence>
<dbReference type="EMBL" id="JAHQXF010000002">
    <property type="protein sequence ID" value="MBV0925546.1"/>
    <property type="molecule type" value="Genomic_DNA"/>
</dbReference>
<feature type="domain" description="TRAM" evidence="6">
    <location>
        <begin position="206"/>
        <end position="264"/>
    </location>
</feature>
<dbReference type="GO" id="GO:0005737">
    <property type="term" value="C:cytoplasm"/>
    <property type="evidence" value="ECO:0007669"/>
    <property type="project" value="UniProtKB-SubCell"/>
</dbReference>
<dbReference type="InterPro" id="IPR012340">
    <property type="entry name" value="NA-bd_OB-fold"/>
</dbReference>
<accession>A0A8J7YBF1</accession>
<feature type="binding site" evidence="5">
    <location>
        <position position="48"/>
    </location>
    <ligand>
        <name>S-adenosyl-L-methionine</name>
        <dbReference type="ChEBI" id="CHEBI:59789"/>
    </ligand>
</feature>
<keyword evidence="5" id="KW-0963">Cytoplasm</keyword>
<organism evidence="7 8">
    <name type="scientific">Haloarcula limicola</name>
    <dbReference type="NCBI Taxonomy" id="1429915"/>
    <lineage>
        <taxon>Archaea</taxon>
        <taxon>Methanobacteriati</taxon>
        <taxon>Methanobacteriota</taxon>
        <taxon>Stenosarchaea group</taxon>
        <taxon>Halobacteria</taxon>
        <taxon>Halobacteriales</taxon>
        <taxon>Haloarculaceae</taxon>
        <taxon>Haloarcula</taxon>
    </lineage>
</organism>
<evidence type="ECO:0000313" key="7">
    <source>
        <dbReference type="EMBL" id="MBV0925546.1"/>
    </source>
</evidence>
<dbReference type="PANTHER" id="PTHR10920:SF13">
    <property type="entry name" value="PRE-RRNA 2'-O-RIBOSE RNA METHYLTRANSFERASE FTSJ3"/>
    <property type="match status" value="1"/>
</dbReference>
<comment type="caution">
    <text evidence="7">The sequence shown here is derived from an EMBL/GenBank/DDBJ whole genome shotgun (WGS) entry which is preliminary data.</text>
</comment>
<dbReference type="Gene3D" id="3.40.50.150">
    <property type="entry name" value="Vaccinia Virus protein VP39"/>
    <property type="match status" value="1"/>
</dbReference>
<dbReference type="SUPFAM" id="SSF53335">
    <property type="entry name" value="S-adenosyl-L-methionine-dependent methyltransferases"/>
    <property type="match status" value="1"/>
</dbReference>
<name>A0A8J7YBF1_9EURY</name>
<dbReference type="InterPro" id="IPR050082">
    <property type="entry name" value="RNA_methyltr_RlmE"/>
</dbReference>
<feature type="binding site" evidence="5">
    <location>
        <position position="119"/>
    </location>
    <ligand>
        <name>S-adenosyl-L-methionine</name>
        <dbReference type="ChEBI" id="CHEBI:59789"/>
    </ligand>
</feature>
<feature type="binding site" evidence="5">
    <location>
        <position position="68"/>
    </location>
    <ligand>
        <name>S-adenosyl-L-methionine</name>
        <dbReference type="ChEBI" id="CHEBI:59789"/>
    </ligand>
</feature>
<dbReference type="PANTHER" id="PTHR10920">
    <property type="entry name" value="RIBOSOMAL RNA METHYLTRANSFERASE"/>
    <property type="match status" value="1"/>
</dbReference>
<dbReference type="GO" id="GO:0008650">
    <property type="term" value="F:rRNA (uridine-2'-O-)-methyltransferase activity"/>
    <property type="evidence" value="ECO:0007669"/>
    <property type="project" value="UniProtKB-UniRule"/>
</dbReference>
<keyword evidence="8" id="KW-1185">Reference proteome</keyword>
<feature type="binding site" evidence="5">
    <location>
        <position position="50"/>
    </location>
    <ligand>
        <name>S-adenosyl-L-methionine</name>
        <dbReference type="ChEBI" id="CHEBI:59789"/>
    </ligand>
</feature>
<gene>
    <name evidence="5" type="primary">rlmE</name>
    <name evidence="7" type="ORF">KTS45_15170</name>
</gene>
<dbReference type="AlphaFoldDB" id="A0A8J7YBF1"/>
<evidence type="ECO:0000256" key="1">
    <source>
        <dbReference type="ARBA" id="ARBA00022552"/>
    </source>
</evidence>
<comment type="function">
    <text evidence="5">Specifically methylates the uridine in position 2552 of 23S rRNA at the 2'-O position of the ribose in the fully assembled 50S ribosomal subunit.</text>
</comment>
<reference evidence="7 8" key="1">
    <citation type="submission" date="2021-06" db="EMBL/GenBank/DDBJ databases">
        <title>New haloarchaea isolates fom saline soil.</title>
        <authorList>
            <person name="Duran-Viseras A."/>
            <person name="Sanchez-Porro C.S."/>
            <person name="Ventosa A."/>
        </authorList>
    </citation>
    <scope>NUCLEOTIDE SEQUENCE [LARGE SCALE GENOMIC DNA]</scope>
    <source>
        <strain evidence="7 8">JCM 183640</strain>
    </source>
</reference>
<feature type="binding site" evidence="5">
    <location>
        <position position="88"/>
    </location>
    <ligand>
        <name>S-adenosyl-L-methionine</name>
        <dbReference type="ChEBI" id="CHEBI:59789"/>
    </ligand>
</feature>
<dbReference type="InterPro" id="IPR015507">
    <property type="entry name" value="rRNA-MeTfrase_E"/>
</dbReference>
<dbReference type="EC" id="2.1.1.166" evidence="5"/>
<dbReference type="OrthoDB" id="26307at2157"/>
<evidence type="ECO:0000256" key="5">
    <source>
        <dbReference type="HAMAP-Rule" id="MF_01547"/>
    </source>
</evidence>